<reference evidence="1 2" key="1">
    <citation type="submission" date="2017-07" db="EMBL/GenBank/DDBJ databases">
        <title>Genome sequencing and assembly of Paenibacillus rigui.</title>
        <authorList>
            <person name="Mayilraj S."/>
        </authorList>
    </citation>
    <scope>NUCLEOTIDE SEQUENCE [LARGE SCALE GENOMIC DNA]</scope>
    <source>
        <strain evidence="1 2">JCM 16352</strain>
    </source>
</reference>
<proteinExistence type="predicted"/>
<keyword evidence="2" id="KW-1185">Reference proteome</keyword>
<gene>
    <name evidence="1" type="ORF">CF651_01320</name>
</gene>
<comment type="caution">
    <text evidence="1">The sequence shown here is derived from an EMBL/GenBank/DDBJ whole genome shotgun (WGS) entry which is preliminary data.</text>
</comment>
<evidence type="ECO:0000313" key="1">
    <source>
        <dbReference type="EMBL" id="OXM88239.1"/>
    </source>
</evidence>
<dbReference type="AlphaFoldDB" id="A0A229UZ56"/>
<dbReference type="Proteomes" id="UP000215509">
    <property type="component" value="Unassembled WGS sequence"/>
</dbReference>
<evidence type="ECO:0000313" key="2">
    <source>
        <dbReference type="Proteomes" id="UP000215509"/>
    </source>
</evidence>
<dbReference type="OrthoDB" id="2658510at2"/>
<name>A0A229UZ56_9BACL</name>
<accession>A0A229UZ56</accession>
<sequence>MESLPLPLMVAAFLLGNLMAVWFSAVQPSSFYRLPHNYAYKEATAHNGVKLYTMLTVPQNITLKPITSNVTRTSEFGINGGFFWNGDLLSIAVINDQPIKGQPNDYGSGWFNIDVPKGTLVWDEITKDLSVQVVLDASQLRVTDRSHYWAQGGISMSLQKEAEWLQQAELEQLPFYDEARLRSGMVYDDKQRIWLVVTDKPSTAEQFRAAVKETLGPAGIVDGIFLDGDGSSQMQCAQKILRGDSREVYQMLALKNK</sequence>
<organism evidence="1 2">
    <name type="scientific">Paenibacillus rigui</name>
    <dbReference type="NCBI Taxonomy" id="554312"/>
    <lineage>
        <taxon>Bacteria</taxon>
        <taxon>Bacillati</taxon>
        <taxon>Bacillota</taxon>
        <taxon>Bacilli</taxon>
        <taxon>Bacillales</taxon>
        <taxon>Paenibacillaceae</taxon>
        <taxon>Paenibacillus</taxon>
    </lineage>
</organism>
<protein>
    <submittedName>
        <fullName evidence="1">Uncharacterized protein</fullName>
    </submittedName>
</protein>
<dbReference type="EMBL" id="NMQW01000002">
    <property type="protein sequence ID" value="OXM88239.1"/>
    <property type="molecule type" value="Genomic_DNA"/>
</dbReference>